<reference evidence="3" key="1">
    <citation type="journal article" date="2019" name="Int. J. Syst. Evol. Microbiol.">
        <title>The Global Catalogue of Microorganisms (GCM) 10K type strain sequencing project: providing services to taxonomists for standard genome sequencing and annotation.</title>
        <authorList>
            <consortium name="The Broad Institute Genomics Platform"/>
            <consortium name="The Broad Institute Genome Sequencing Center for Infectious Disease"/>
            <person name="Wu L."/>
            <person name="Ma J."/>
        </authorList>
    </citation>
    <scope>NUCLEOTIDE SEQUENCE [LARGE SCALE GENOMIC DNA]</scope>
    <source>
        <strain evidence="3">JCM 16673</strain>
    </source>
</reference>
<feature type="signal peptide" evidence="1">
    <location>
        <begin position="1"/>
        <end position="18"/>
    </location>
</feature>
<sequence>MTGLAVLASALLSASAYAEGIKVDGYIREGVSINLQDPIETATNDQYKVSMARSTARINLEADTGPVVFSVKARASREIRTSYLKDLEAIRFGGPTVGGANAGDGNSLGKAYNEAELREWYADFSLGERIKARIGKQQVAWGETDFFAGNDLIHGFDYSWRSFLESANEELRKPLIMANINIAVPEAGGSLQVLVRPGLDRRKDIGNTYDLFGGRWANQPNKGLDFFANGFKYNLDNPEGNYKKTTGGVRWNGLSGGLNYSVSYLKTFNPDPVINPAFAPWKGAAIQGGLGDLIYPTVDVFGATISGYAPVVDAVFSTEMAYIKHYAFNYGYDNGYGFLSGSTSGTAGFSGITQKNVIRTTVRMDKNLAGVSQLLGAEKPAFFSVQVFDTWIQNYKSSEQIVNLVGFGQARKEHSTIVTGILGLSYNNGKIKPELVGGVDATYGGGFIVPSVSFEFGNNWRLKTEMDLFWNNGSRNPGNSATERDTALFGYFNKNSQLYTSLTYQF</sequence>
<name>A0ABP7SXH6_9BURK</name>
<evidence type="ECO:0000313" key="3">
    <source>
        <dbReference type="Proteomes" id="UP001501353"/>
    </source>
</evidence>
<comment type="caution">
    <text evidence="2">The sequence shown here is derived from an EMBL/GenBank/DDBJ whole genome shotgun (WGS) entry which is preliminary data.</text>
</comment>
<keyword evidence="1" id="KW-0732">Signal</keyword>
<proteinExistence type="predicted"/>
<dbReference type="Proteomes" id="UP001501353">
    <property type="component" value="Unassembled WGS sequence"/>
</dbReference>
<dbReference type="EMBL" id="BAAAZE010000006">
    <property type="protein sequence ID" value="GAA4017964.1"/>
    <property type="molecule type" value="Genomic_DNA"/>
</dbReference>
<feature type="chain" id="PRO_5046381888" description="LysR family transcriptional regulator" evidence="1">
    <location>
        <begin position="19"/>
        <end position="506"/>
    </location>
</feature>
<dbReference type="InterPro" id="IPR010727">
    <property type="entry name" value="DUF1302"/>
</dbReference>
<evidence type="ECO:0000256" key="1">
    <source>
        <dbReference type="SAM" id="SignalP"/>
    </source>
</evidence>
<evidence type="ECO:0008006" key="4">
    <source>
        <dbReference type="Google" id="ProtNLM"/>
    </source>
</evidence>
<protein>
    <recommendedName>
        <fullName evidence="4">LysR family transcriptional regulator</fullName>
    </recommendedName>
</protein>
<keyword evidence="3" id="KW-1185">Reference proteome</keyword>
<evidence type="ECO:0000313" key="2">
    <source>
        <dbReference type="EMBL" id="GAA4017964.1"/>
    </source>
</evidence>
<organism evidence="2 3">
    <name type="scientific">Actimicrobium antarcticum</name>
    <dbReference type="NCBI Taxonomy" id="1051899"/>
    <lineage>
        <taxon>Bacteria</taxon>
        <taxon>Pseudomonadati</taxon>
        <taxon>Pseudomonadota</taxon>
        <taxon>Betaproteobacteria</taxon>
        <taxon>Burkholderiales</taxon>
        <taxon>Oxalobacteraceae</taxon>
        <taxon>Actimicrobium</taxon>
    </lineage>
</organism>
<dbReference type="Pfam" id="PF06980">
    <property type="entry name" value="DUF1302"/>
    <property type="match status" value="1"/>
</dbReference>
<gene>
    <name evidence="2" type="ORF">GCM10022212_12140</name>
</gene>
<accession>A0ABP7SXH6</accession>